<dbReference type="InterPro" id="IPR011055">
    <property type="entry name" value="Dup_hybrid_motif"/>
</dbReference>
<dbReference type="Gene3D" id="2.70.70.10">
    <property type="entry name" value="Glucose Permease (Domain IIA)"/>
    <property type="match status" value="1"/>
</dbReference>
<keyword evidence="2" id="KW-0472">Membrane</keyword>
<name>A0A7X2TRS4_9SPIO</name>
<evidence type="ECO:0000259" key="3">
    <source>
        <dbReference type="PROSITE" id="PS51782"/>
    </source>
</evidence>
<dbReference type="SMART" id="SM00257">
    <property type="entry name" value="LysM"/>
    <property type="match status" value="2"/>
</dbReference>
<dbReference type="Pfam" id="PF01551">
    <property type="entry name" value="Peptidase_M23"/>
    <property type="match status" value="1"/>
</dbReference>
<dbReference type="SUPFAM" id="SSF51261">
    <property type="entry name" value="Duplicated hybrid motif"/>
    <property type="match status" value="1"/>
</dbReference>
<dbReference type="InterPro" id="IPR018392">
    <property type="entry name" value="LysM"/>
</dbReference>
<dbReference type="PANTHER" id="PTHR21666:SF270">
    <property type="entry name" value="MUREIN HYDROLASE ACTIVATOR ENVC"/>
    <property type="match status" value="1"/>
</dbReference>
<dbReference type="AlphaFoldDB" id="A0A7X2TRS4"/>
<keyword evidence="2" id="KW-0812">Transmembrane</keyword>
<feature type="domain" description="LysM" evidence="3">
    <location>
        <begin position="175"/>
        <end position="220"/>
    </location>
</feature>
<keyword evidence="5" id="KW-1185">Reference proteome</keyword>
<evidence type="ECO:0000313" key="4">
    <source>
        <dbReference type="EMBL" id="MSU06278.1"/>
    </source>
</evidence>
<dbReference type="RefSeq" id="WP_154425254.1">
    <property type="nucleotide sequence ID" value="NZ_VUNN01000009.1"/>
</dbReference>
<dbReference type="InterPro" id="IPR036779">
    <property type="entry name" value="LysM_dom_sf"/>
</dbReference>
<dbReference type="GO" id="GO:0004222">
    <property type="term" value="F:metalloendopeptidase activity"/>
    <property type="evidence" value="ECO:0007669"/>
    <property type="project" value="TreeGrafter"/>
</dbReference>
<organism evidence="4 5">
    <name type="scientific">Bullifex porci</name>
    <dbReference type="NCBI Taxonomy" id="2606638"/>
    <lineage>
        <taxon>Bacteria</taxon>
        <taxon>Pseudomonadati</taxon>
        <taxon>Spirochaetota</taxon>
        <taxon>Spirochaetia</taxon>
        <taxon>Spirochaetales</taxon>
        <taxon>Spirochaetaceae</taxon>
        <taxon>Bullifex</taxon>
    </lineage>
</organism>
<dbReference type="PANTHER" id="PTHR21666">
    <property type="entry name" value="PEPTIDASE-RELATED"/>
    <property type="match status" value="1"/>
</dbReference>
<feature type="domain" description="LysM" evidence="3">
    <location>
        <begin position="125"/>
        <end position="169"/>
    </location>
</feature>
<feature type="region of interest" description="Disordered" evidence="1">
    <location>
        <begin position="1"/>
        <end position="21"/>
    </location>
</feature>
<dbReference type="EMBL" id="VUNN01000009">
    <property type="protein sequence ID" value="MSU06278.1"/>
    <property type="molecule type" value="Genomic_DNA"/>
</dbReference>
<feature type="transmembrane region" description="Helical" evidence="2">
    <location>
        <begin position="25"/>
        <end position="46"/>
    </location>
</feature>
<protein>
    <submittedName>
        <fullName evidence="4">Peptidoglycan DD-metalloendopeptidase family protein</fullName>
    </submittedName>
</protein>
<dbReference type="CDD" id="cd00118">
    <property type="entry name" value="LysM"/>
    <property type="match status" value="1"/>
</dbReference>
<reference evidence="4 5" key="1">
    <citation type="submission" date="2019-08" db="EMBL/GenBank/DDBJ databases">
        <title>In-depth cultivation of the pig gut microbiome towards novel bacterial diversity and tailored functional studies.</title>
        <authorList>
            <person name="Wylensek D."/>
            <person name="Hitch T.C.A."/>
            <person name="Clavel T."/>
        </authorList>
    </citation>
    <scope>NUCLEOTIDE SEQUENCE [LARGE SCALE GENOMIC DNA]</scope>
    <source>
        <strain evidence="4 5">NM-380-WT-3C1</strain>
    </source>
</reference>
<evidence type="ECO:0000256" key="2">
    <source>
        <dbReference type="SAM" id="Phobius"/>
    </source>
</evidence>
<sequence>MARDSYDDMVSPDPRMRRGSSSSKVGLIAAFCVLICLVAVVLYLLFAPPQEEKVEAITTSHEPISVEVKEPVKVVEPETKEVVEVKTEAPVQSVKEESTVAPVVARELSSAIKNDISPSNKLTFKEHIVQDGESLVSIAELYSLKPETLISVNRIKNIAAITPGVKLMIPDRDGVYYTVKDGDMLSKIVRRFELDMTWKELQELNGLKSENIKVGQELFIPDPIQTVGAVSASSISFKSPLKGSITASFGQTVDGKNVKGIYISASAGSPVMAAGKGAVVDAGVNDEFGRFVVISHDEGYKTTYAYLERVEVKVGNEVEQGDIIASVGLSSLIPSTLYFLLEQSGITLNPEIFI</sequence>
<dbReference type="Proteomes" id="UP000460549">
    <property type="component" value="Unassembled WGS sequence"/>
</dbReference>
<dbReference type="InterPro" id="IPR050570">
    <property type="entry name" value="Cell_wall_metabolism_enzyme"/>
</dbReference>
<gene>
    <name evidence="4" type="ORF">FYJ80_05725</name>
</gene>
<dbReference type="Gene3D" id="3.10.350.10">
    <property type="entry name" value="LysM domain"/>
    <property type="match status" value="2"/>
</dbReference>
<keyword evidence="2" id="KW-1133">Transmembrane helix</keyword>
<dbReference type="PROSITE" id="PS51782">
    <property type="entry name" value="LYSM"/>
    <property type="match status" value="2"/>
</dbReference>
<dbReference type="InterPro" id="IPR016047">
    <property type="entry name" value="M23ase_b-sheet_dom"/>
</dbReference>
<accession>A0A7X2TRS4</accession>
<proteinExistence type="predicted"/>
<evidence type="ECO:0000256" key="1">
    <source>
        <dbReference type="SAM" id="MobiDB-lite"/>
    </source>
</evidence>
<dbReference type="CDD" id="cd12797">
    <property type="entry name" value="M23_peptidase"/>
    <property type="match status" value="1"/>
</dbReference>
<dbReference type="Pfam" id="PF01476">
    <property type="entry name" value="LysM"/>
    <property type="match status" value="2"/>
</dbReference>
<evidence type="ECO:0000313" key="5">
    <source>
        <dbReference type="Proteomes" id="UP000460549"/>
    </source>
</evidence>
<comment type="caution">
    <text evidence="4">The sequence shown here is derived from an EMBL/GenBank/DDBJ whole genome shotgun (WGS) entry which is preliminary data.</text>
</comment>